<gene>
    <name evidence="1" type="ORF">NPIL_446151</name>
</gene>
<dbReference type="GO" id="GO:0005737">
    <property type="term" value="C:cytoplasm"/>
    <property type="evidence" value="ECO:0007669"/>
    <property type="project" value="TreeGrafter"/>
</dbReference>
<evidence type="ECO:0000313" key="2">
    <source>
        <dbReference type="Proteomes" id="UP000887013"/>
    </source>
</evidence>
<sequence>GWKDDLLKIMDADDLPAFLGGTKTDPDGNPLCNSFIIHGQKIPESYYFTHAIMRENYQRLLMLKK</sequence>
<comment type="caution">
    <text evidence="1">The sequence shown here is derived from an EMBL/GenBank/DDBJ whole genome shotgun (WGS) entry which is preliminary data.</text>
</comment>
<feature type="non-terminal residue" evidence="1">
    <location>
        <position position="1"/>
    </location>
</feature>
<dbReference type="PANTHER" id="PTHR23324:SF83">
    <property type="entry name" value="SEC14-LIKE PROTEIN 2"/>
    <property type="match status" value="1"/>
</dbReference>
<dbReference type="SUPFAM" id="SSF52087">
    <property type="entry name" value="CRAL/TRIO domain"/>
    <property type="match status" value="1"/>
</dbReference>
<evidence type="ECO:0000313" key="1">
    <source>
        <dbReference type="EMBL" id="GFT48896.1"/>
    </source>
</evidence>
<dbReference type="InterPro" id="IPR051064">
    <property type="entry name" value="SEC14/CRAL-TRIO_domain"/>
</dbReference>
<proteinExistence type="predicted"/>
<reference evidence="1" key="1">
    <citation type="submission" date="2020-08" db="EMBL/GenBank/DDBJ databases">
        <title>Multicomponent nature underlies the extraordinary mechanical properties of spider dragline silk.</title>
        <authorList>
            <person name="Kono N."/>
            <person name="Nakamura H."/>
            <person name="Mori M."/>
            <person name="Yoshida Y."/>
            <person name="Ohtoshi R."/>
            <person name="Malay A.D."/>
            <person name="Moran D.A.P."/>
            <person name="Tomita M."/>
            <person name="Numata K."/>
            <person name="Arakawa K."/>
        </authorList>
    </citation>
    <scope>NUCLEOTIDE SEQUENCE</scope>
</reference>
<dbReference type="Proteomes" id="UP000887013">
    <property type="component" value="Unassembled WGS sequence"/>
</dbReference>
<dbReference type="PANTHER" id="PTHR23324">
    <property type="entry name" value="SEC14 RELATED PROTEIN"/>
    <property type="match status" value="1"/>
</dbReference>
<name>A0A8X6P6M3_NEPPI</name>
<dbReference type="OrthoDB" id="1434354at2759"/>
<protein>
    <submittedName>
        <fullName evidence="1">Uncharacterized protein</fullName>
    </submittedName>
</protein>
<dbReference type="InterPro" id="IPR036865">
    <property type="entry name" value="CRAL-TRIO_dom_sf"/>
</dbReference>
<accession>A0A8X6P6M3</accession>
<dbReference type="Gene3D" id="3.40.525.10">
    <property type="entry name" value="CRAL-TRIO lipid binding domain"/>
    <property type="match status" value="1"/>
</dbReference>
<organism evidence="1 2">
    <name type="scientific">Nephila pilipes</name>
    <name type="common">Giant wood spider</name>
    <name type="synonym">Nephila maculata</name>
    <dbReference type="NCBI Taxonomy" id="299642"/>
    <lineage>
        <taxon>Eukaryota</taxon>
        <taxon>Metazoa</taxon>
        <taxon>Ecdysozoa</taxon>
        <taxon>Arthropoda</taxon>
        <taxon>Chelicerata</taxon>
        <taxon>Arachnida</taxon>
        <taxon>Araneae</taxon>
        <taxon>Araneomorphae</taxon>
        <taxon>Entelegynae</taxon>
        <taxon>Araneoidea</taxon>
        <taxon>Nephilidae</taxon>
        <taxon>Nephila</taxon>
    </lineage>
</organism>
<dbReference type="EMBL" id="BMAW01111633">
    <property type="protein sequence ID" value="GFT48896.1"/>
    <property type="molecule type" value="Genomic_DNA"/>
</dbReference>
<dbReference type="AlphaFoldDB" id="A0A8X6P6M3"/>
<keyword evidence="2" id="KW-1185">Reference proteome</keyword>